<evidence type="ECO:0000313" key="6">
    <source>
        <dbReference type="EMBL" id="MFG6272548.1"/>
    </source>
</evidence>
<comment type="pathway">
    <text evidence="1">Cofactor biosynthesis; adenosylcobalamin biosynthesis.</text>
</comment>
<accession>A0ABW7DMG3</accession>
<keyword evidence="7" id="KW-1185">Reference proteome</keyword>
<comment type="caution">
    <text evidence="6">The sequence shown here is derived from an EMBL/GenBank/DDBJ whole genome shotgun (WGS) entry which is preliminary data.</text>
</comment>
<evidence type="ECO:0000256" key="3">
    <source>
        <dbReference type="ARBA" id="ARBA00022573"/>
    </source>
</evidence>
<name>A0ABW7DMG3_9FIRM</name>
<feature type="domain" description="Cobalamin biosynthesis precorrin-8X methylmutase CobH/CbiC" evidence="5">
    <location>
        <begin position="10"/>
        <end position="204"/>
    </location>
</feature>
<proteinExistence type="inferred from homology"/>
<evidence type="ECO:0000259" key="5">
    <source>
        <dbReference type="Pfam" id="PF02570"/>
    </source>
</evidence>
<evidence type="ECO:0000256" key="2">
    <source>
        <dbReference type="ARBA" id="ARBA00009774"/>
    </source>
</evidence>
<evidence type="ECO:0000313" key="7">
    <source>
        <dbReference type="Proteomes" id="UP001605989"/>
    </source>
</evidence>
<dbReference type="Gene3D" id="3.40.50.10230">
    <property type="entry name" value="Cobalamin biosynthesis CobH/CbiC, precorrin-8X methylmutase"/>
    <property type="match status" value="1"/>
</dbReference>
<keyword evidence="3" id="KW-0169">Cobalamin biosynthesis</keyword>
<gene>
    <name evidence="6" type="ORF">ACGTZG_05030</name>
</gene>
<sequence>MKVEHILPADIERRSMEIIEEELGDIILPPDEKDIIKRVVHTTADFDYVRNLRFSPSAVRRGLEALKHGCTIVTDTNMACMGISAPGLNKLGAGKVCYMADSDVAQAAREQGTTRAQASMDKAAKLTGPLIIAVGNAPTALLRLKELIESGRINPDLIIAVPVGFVNVVYAKEEIMKAGVPYITALGRKGGSNVAAAICNALIYTLTRQS</sequence>
<comment type="similarity">
    <text evidence="2">Belongs to the CobH/CbiC family.</text>
</comment>
<dbReference type="Pfam" id="PF02570">
    <property type="entry name" value="CbiC"/>
    <property type="match status" value="1"/>
</dbReference>
<dbReference type="InterPro" id="IPR036588">
    <property type="entry name" value="CobH/CbiC_sf"/>
</dbReference>
<keyword evidence="4" id="KW-0413">Isomerase</keyword>
<evidence type="ECO:0000256" key="1">
    <source>
        <dbReference type="ARBA" id="ARBA00004953"/>
    </source>
</evidence>
<dbReference type="PANTHER" id="PTHR43588:SF1">
    <property type="entry name" value="COBALT-PRECORRIN-8 METHYLMUTASE"/>
    <property type="match status" value="1"/>
</dbReference>
<dbReference type="SUPFAM" id="SSF63965">
    <property type="entry name" value="Precorrin-8X methylmutase CbiC/CobH"/>
    <property type="match status" value="1"/>
</dbReference>
<dbReference type="InterPro" id="IPR003722">
    <property type="entry name" value="Cbl_synth_CobH/CbiC"/>
</dbReference>
<dbReference type="PANTHER" id="PTHR43588">
    <property type="entry name" value="COBALT-PRECORRIN-8 METHYLMUTASE"/>
    <property type="match status" value="1"/>
</dbReference>
<protein>
    <submittedName>
        <fullName evidence="6">Precorrin-8X methylmutase</fullName>
    </submittedName>
</protein>
<reference evidence="6 7" key="1">
    <citation type="submission" date="2024-10" db="EMBL/GenBank/DDBJ databases">
        <authorList>
            <person name="Sang B.-I."/>
            <person name="Prabhaharan D."/>
        </authorList>
    </citation>
    <scope>NUCLEOTIDE SEQUENCE [LARGE SCALE GENOMIC DNA]</scope>
    <source>
        <strain evidence="6 7">MH</strain>
    </source>
</reference>
<evidence type="ECO:0000256" key="4">
    <source>
        <dbReference type="ARBA" id="ARBA00023235"/>
    </source>
</evidence>
<dbReference type="Proteomes" id="UP001605989">
    <property type="component" value="Unassembled WGS sequence"/>
</dbReference>
<dbReference type="RefSeq" id="WP_113855855.1">
    <property type="nucleotide sequence ID" value="NZ_CP011940.1"/>
</dbReference>
<dbReference type="EMBL" id="JBIEKR010000003">
    <property type="protein sequence ID" value="MFG6272548.1"/>
    <property type="molecule type" value="Genomic_DNA"/>
</dbReference>
<organism evidence="6 7">
    <name type="scientific">Megasphaera hexanoica</name>
    <dbReference type="NCBI Taxonomy" id="1675036"/>
    <lineage>
        <taxon>Bacteria</taxon>
        <taxon>Bacillati</taxon>
        <taxon>Bacillota</taxon>
        <taxon>Negativicutes</taxon>
        <taxon>Veillonellales</taxon>
        <taxon>Veillonellaceae</taxon>
        <taxon>Megasphaera</taxon>
    </lineage>
</organism>